<dbReference type="InterPro" id="IPR024761">
    <property type="entry name" value="TFIIIC_delta_N"/>
</dbReference>
<proteinExistence type="predicted"/>
<feature type="region of interest" description="Disordered" evidence="1">
    <location>
        <begin position="67"/>
        <end position="96"/>
    </location>
</feature>
<dbReference type="InterPro" id="IPR044230">
    <property type="entry name" value="GTF3C4"/>
</dbReference>
<dbReference type="PANTHER" id="PTHR15496:SF2">
    <property type="entry name" value="GENERAL TRANSCRIPTION FACTOR 3C POLYPEPTIDE 4"/>
    <property type="match status" value="1"/>
</dbReference>
<accession>A0A061ARK2</accession>
<gene>
    <name evidence="4" type="ORF">RHTO0S_04e09648g</name>
</gene>
<dbReference type="EMBL" id="LK052939">
    <property type="protein sequence ID" value="CDR39796.1"/>
    <property type="molecule type" value="Genomic_DNA"/>
</dbReference>
<protein>
    <submittedName>
        <fullName evidence="4">RHTO0S04e09648g1_1</fullName>
    </submittedName>
</protein>
<dbReference type="InterPro" id="IPR036322">
    <property type="entry name" value="WD40_repeat_dom_sf"/>
</dbReference>
<feature type="compositionally biased region" description="Gly residues" evidence="1">
    <location>
        <begin position="78"/>
        <end position="87"/>
    </location>
</feature>
<dbReference type="InterPro" id="IPR015943">
    <property type="entry name" value="WD40/YVTN_repeat-like_dom_sf"/>
</dbReference>
<dbReference type="PANTHER" id="PTHR15496">
    <property type="entry name" value="GENERAL TRANSCRIPTION FACTOR 3C POLYPEPTIDE 4 FAMILY"/>
    <property type="match status" value="1"/>
</dbReference>
<dbReference type="GO" id="GO:0006384">
    <property type="term" value="P:transcription initiation at RNA polymerase III promoter"/>
    <property type="evidence" value="ECO:0007669"/>
    <property type="project" value="InterPro"/>
</dbReference>
<dbReference type="AlphaFoldDB" id="A0A061ARK2"/>
<feature type="domain" description="Transcription factor IIIC 90kDa subunit N-terminal" evidence="2">
    <location>
        <begin position="30"/>
        <end position="442"/>
    </location>
</feature>
<dbReference type="GO" id="GO:0000127">
    <property type="term" value="C:transcription factor TFIIIC complex"/>
    <property type="evidence" value="ECO:0007669"/>
    <property type="project" value="InterPro"/>
</dbReference>
<dbReference type="Gene3D" id="2.130.10.10">
    <property type="entry name" value="YVTN repeat-like/Quinoprotein amine dehydrogenase"/>
    <property type="match status" value="1"/>
</dbReference>
<dbReference type="Pfam" id="PF12660">
    <property type="entry name" value="zf-TFIIIC"/>
    <property type="match status" value="1"/>
</dbReference>
<name>A0A061ARK2_RHOTO</name>
<dbReference type="GO" id="GO:0004402">
    <property type="term" value="F:histone acetyltransferase activity"/>
    <property type="evidence" value="ECO:0007669"/>
    <property type="project" value="InterPro"/>
</dbReference>
<dbReference type="OrthoDB" id="421374at2759"/>
<dbReference type="SUPFAM" id="SSF50978">
    <property type="entry name" value="WD40 repeat-like"/>
    <property type="match status" value="1"/>
</dbReference>
<feature type="domain" description="Transcription factor IIIC putative zinc-finger" evidence="3">
    <location>
        <begin position="779"/>
        <end position="860"/>
    </location>
</feature>
<organism evidence="4">
    <name type="scientific">Rhodotorula toruloides</name>
    <name type="common">Yeast</name>
    <name type="synonym">Rhodosporidium toruloides</name>
    <dbReference type="NCBI Taxonomy" id="5286"/>
    <lineage>
        <taxon>Eukaryota</taxon>
        <taxon>Fungi</taxon>
        <taxon>Dikarya</taxon>
        <taxon>Basidiomycota</taxon>
        <taxon>Pucciniomycotina</taxon>
        <taxon>Microbotryomycetes</taxon>
        <taxon>Sporidiobolales</taxon>
        <taxon>Sporidiobolaceae</taxon>
        <taxon>Rhodotorula</taxon>
    </lineage>
</organism>
<evidence type="ECO:0000259" key="3">
    <source>
        <dbReference type="Pfam" id="PF12660"/>
    </source>
</evidence>
<feature type="region of interest" description="Disordered" evidence="1">
    <location>
        <begin position="490"/>
        <end position="530"/>
    </location>
</feature>
<dbReference type="Pfam" id="PF12657">
    <property type="entry name" value="TFIIIC_delta"/>
    <property type="match status" value="1"/>
</dbReference>
<evidence type="ECO:0000256" key="1">
    <source>
        <dbReference type="SAM" id="MobiDB-lite"/>
    </source>
</evidence>
<evidence type="ECO:0000313" key="4">
    <source>
        <dbReference type="EMBL" id="CDR39796.1"/>
    </source>
</evidence>
<evidence type="ECO:0000259" key="2">
    <source>
        <dbReference type="Pfam" id="PF12657"/>
    </source>
</evidence>
<sequence>MSPAPRAVLLGSSNLPYAPISPSPSALAISEDGQYAVVARGELHLLTPTLGYSPALSAASASVLASGTSSTPLPTAGTKGGLDAAGGKGKEREQDAEEWSWFKTGILVERKNVVKWSDWVDEYDIDMPGMVEPFWRAAAWSPSGVSQLGGCMLATITTNGEALLFEPKKNAVSGEWREVDDLTSTLIKDTVPNQSKYPEQTAHMRRDMVAAILRCQSSAIAWSSAVPGHAGDASILAVGHRSGEVTLWRVNEERKANRFKRFRPAKEVNIVNLLAWSEWRVDGTTATSLLAIADADGRVFVVSISQALDASDAGEPQPRTMEISEAIMVEENVDGRGATQLFWLEEEGKPIRLVFSKLGTISIATLSSGSRKGKGKAGEAAWKVEKVDVVELSPEGMGEERFMGVNGWAVCSGIAYHAASDSLIVALSSSSVFSIALSPSPTLVRDSAAPDTPTAQPNSAHLTSHARDIFEMLYARVKLRKDRWTRSELGTHVTTGKGKGKGKKVEQTPALGAEVSEDEGAQQQKVDKKARRDGAKITGWVGLGTGTSELDTAFMFESVRPDGFSYRTYASERTHLAITNFALPATGDGASGESGEAVLAEFEEKLRSPRNSRLSSPLKVLRPLLHYLTGLSTASAKAFIPSLLARLDAGGLEDRDTPVFDAGQGVAEKLEQTLWADQEVEVVRLKEAIARAVVRKKELPAELLHEATLKQLELTRELIKEILSKLAAILGSEELDEAEKPLHVRLLLASSALLPPAPDAVEHALLPPDALAQAYEQPDTCPACRAPVPLANTRFACCEQGHQWERCSITLSLVSTVSVRTCTSCDRKALLPGAVAGVVKDGKVDELLKKATCCLYCGGRWMKVR</sequence>
<dbReference type="InterPro" id="IPR024764">
    <property type="entry name" value="TFIIIC_Znf"/>
</dbReference>
<reference evidence="4" key="1">
    <citation type="journal article" date="2014" name="Genome Announc.">
        <title>Draft genome sequence of Rhodosporidium toruloides CECT1137, an oleaginous yeast of biotechnological interest.</title>
        <authorList>
            <person name="Morin N."/>
            <person name="Calcas X."/>
            <person name="Devillers H."/>
            <person name="Durrens P."/>
            <person name="Sherman D.J."/>
            <person name="Nicaud J.-M."/>
            <person name="Neuveglise C."/>
        </authorList>
    </citation>
    <scope>NUCLEOTIDE SEQUENCE</scope>
    <source>
        <strain evidence="4">CECT1137</strain>
    </source>
</reference>